<dbReference type="RefSeq" id="WP_165848736.1">
    <property type="nucleotide sequence ID" value="NZ_FUIG01000045.1"/>
</dbReference>
<accession>A0A2P9ARK9</accession>
<name>A0A2P9ARK9_9HYPH</name>
<sequence length="96" mass="10941">MQNTVRFENAKRLDERLAGVKPPSFTREPHPVDIELIWPHAIDSGESRVELLAAIVFHARPVALDEEGIDYPEGSTCPDCPYWARRDRWTGELGKN</sequence>
<gene>
    <name evidence="1" type="ORF">BQ8482_370012</name>
</gene>
<reference evidence="2" key="1">
    <citation type="submission" date="2016-12" db="EMBL/GenBank/DDBJ databases">
        <authorList>
            <person name="Brunel B."/>
        </authorList>
    </citation>
    <scope>NUCLEOTIDE SEQUENCE [LARGE SCALE GENOMIC DNA]</scope>
</reference>
<dbReference type="AlphaFoldDB" id="A0A2P9ARK9"/>
<protein>
    <submittedName>
        <fullName evidence="1">Uncharacterized protein</fullName>
    </submittedName>
</protein>
<proteinExistence type="predicted"/>
<evidence type="ECO:0000313" key="2">
    <source>
        <dbReference type="Proteomes" id="UP000245698"/>
    </source>
</evidence>
<dbReference type="EMBL" id="FUIG01000045">
    <property type="protein sequence ID" value="SJM33792.1"/>
    <property type="molecule type" value="Genomic_DNA"/>
</dbReference>
<evidence type="ECO:0000313" key="1">
    <source>
        <dbReference type="EMBL" id="SJM33792.1"/>
    </source>
</evidence>
<dbReference type="Proteomes" id="UP000245698">
    <property type="component" value="Unassembled WGS sequence"/>
</dbReference>
<keyword evidence="2" id="KW-1185">Reference proteome</keyword>
<organism evidence="1 2">
    <name type="scientific">Mesorhizobium delmotii</name>
    <dbReference type="NCBI Taxonomy" id="1631247"/>
    <lineage>
        <taxon>Bacteria</taxon>
        <taxon>Pseudomonadati</taxon>
        <taxon>Pseudomonadota</taxon>
        <taxon>Alphaproteobacteria</taxon>
        <taxon>Hyphomicrobiales</taxon>
        <taxon>Phyllobacteriaceae</taxon>
        <taxon>Mesorhizobium</taxon>
    </lineage>
</organism>